<accession>A0AAE1AWX9</accession>
<organism evidence="5 6">
    <name type="scientific">Elysia crispata</name>
    <name type="common">lettuce slug</name>
    <dbReference type="NCBI Taxonomy" id="231223"/>
    <lineage>
        <taxon>Eukaryota</taxon>
        <taxon>Metazoa</taxon>
        <taxon>Spiralia</taxon>
        <taxon>Lophotrochozoa</taxon>
        <taxon>Mollusca</taxon>
        <taxon>Gastropoda</taxon>
        <taxon>Heterobranchia</taxon>
        <taxon>Euthyneura</taxon>
        <taxon>Panpulmonata</taxon>
        <taxon>Sacoglossa</taxon>
        <taxon>Placobranchoidea</taxon>
        <taxon>Plakobranchidae</taxon>
        <taxon>Elysia</taxon>
    </lineage>
</organism>
<comment type="subcellular location">
    <subcellularLocation>
        <location evidence="1">Cytoplasm</location>
    </subcellularLocation>
</comment>
<dbReference type="GO" id="GO:0006915">
    <property type="term" value="P:apoptotic process"/>
    <property type="evidence" value="ECO:0007669"/>
    <property type="project" value="TreeGrafter"/>
</dbReference>
<gene>
    <name evidence="5" type="ORF">RRG08_056277</name>
</gene>
<evidence type="ECO:0000256" key="3">
    <source>
        <dbReference type="ARBA" id="ARBA00022490"/>
    </source>
</evidence>
<name>A0AAE1AWX9_9GAST</name>
<proteinExistence type="inferred from homology"/>
<feature type="compositionally biased region" description="Polar residues" evidence="4">
    <location>
        <begin position="52"/>
        <end position="61"/>
    </location>
</feature>
<evidence type="ECO:0000313" key="6">
    <source>
        <dbReference type="Proteomes" id="UP001283361"/>
    </source>
</evidence>
<dbReference type="GO" id="GO:0009968">
    <property type="term" value="P:negative regulation of signal transduction"/>
    <property type="evidence" value="ECO:0007669"/>
    <property type="project" value="InterPro"/>
</dbReference>
<dbReference type="PANTHER" id="PTHR12478">
    <property type="entry name" value="DNA-DAMAGE-INDUCIBLE TRANSCRIPT 4 PROTEIN DDIT4"/>
    <property type="match status" value="1"/>
</dbReference>
<evidence type="ECO:0000256" key="1">
    <source>
        <dbReference type="ARBA" id="ARBA00004496"/>
    </source>
</evidence>
<dbReference type="PANTHER" id="PTHR12478:SF16">
    <property type="entry name" value="PROTEIN CHARYBDE-RELATED"/>
    <property type="match status" value="1"/>
</dbReference>
<dbReference type="GO" id="GO:0032006">
    <property type="term" value="P:regulation of TOR signaling"/>
    <property type="evidence" value="ECO:0007669"/>
    <property type="project" value="TreeGrafter"/>
</dbReference>
<keyword evidence="6" id="KW-1185">Reference proteome</keyword>
<dbReference type="InterPro" id="IPR038281">
    <property type="entry name" value="RTP801-like_C_sf"/>
</dbReference>
<evidence type="ECO:0000256" key="4">
    <source>
        <dbReference type="SAM" id="MobiDB-lite"/>
    </source>
</evidence>
<dbReference type="Proteomes" id="UP001283361">
    <property type="component" value="Unassembled WGS sequence"/>
</dbReference>
<comment type="caution">
    <text evidence="5">The sequence shown here is derived from an EMBL/GenBank/DDBJ whole genome shotgun (WGS) entry which is preliminary data.</text>
</comment>
<feature type="region of interest" description="Disordered" evidence="4">
    <location>
        <begin position="30"/>
        <end position="61"/>
    </location>
</feature>
<protein>
    <submittedName>
        <fullName evidence="5">Uncharacterized protein</fullName>
    </submittedName>
</protein>
<evidence type="ECO:0000313" key="5">
    <source>
        <dbReference type="EMBL" id="KAK3795214.1"/>
    </source>
</evidence>
<comment type="similarity">
    <text evidence="2">Belongs to the DDIT4 family.</text>
</comment>
<dbReference type="Pfam" id="PF07809">
    <property type="entry name" value="RTP801_C"/>
    <property type="match status" value="1"/>
</dbReference>
<sequence length="219" mass="24652">MLYGSRLALRIKHMMKSFLEGSKSDCDYSPIMEPDFEHGRPNSSSKLEENDPNMNNYGSASFSPNPANTDLQLDLCMGEQLEVEAGIRAACERELNCRVVFPAELLTRVAGDILRMSVAEPCGVKGCAIILCLQEKDRCHKLATVFGGSCTPPTFEIHVTLREDTRSWKTFQKVFLTIKNCLLNSQWKSSPRILHPAYQLEKRRLYRSVSSSLEGSGYH</sequence>
<dbReference type="InterPro" id="IPR012918">
    <property type="entry name" value="RTP801-like"/>
</dbReference>
<dbReference type="EMBL" id="JAWDGP010001077">
    <property type="protein sequence ID" value="KAK3795214.1"/>
    <property type="molecule type" value="Genomic_DNA"/>
</dbReference>
<reference evidence="5" key="1">
    <citation type="journal article" date="2023" name="G3 (Bethesda)">
        <title>A reference genome for the long-term kleptoplast-retaining sea slug Elysia crispata morphotype clarki.</title>
        <authorList>
            <person name="Eastman K.E."/>
            <person name="Pendleton A.L."/>
            <person name="Shaikh M.A."/>
            <person name="Suttiyut T."/>
            <person name="Ogas R."/>
            <person name="Tomko P."/>
            <person name="Gavelis G."/>
            <person name="Widhalm J.R."/>
            <person name="Wisecaver J.H."/>
        </authorList>
    </citation>
    <scope>NUCLEOTIDE SEQUENCE</scope>
    <source>
        <strain evidence="5">ECLA1</strain>
    </source>
</reference>
<dbReference type="GO" id="GO:0005737">
    <property type="term" value="C:cytoplasm"/>
    <property type="evidence" value="ECO:0007669"/>
    <property type="project" value="UniProtKB-SubCell"/>
</dbReference>
<dbReference type="AlphaFoldDB" id="A0AAE1AWX9"/>
<keyword evidence="3" id="KW-0963">Cytoplasm</keyword>
<dbReference type="Gene3D" id="3.90.470.40">
    <property type="entry name" value="RTP801-like"/>
    <property type="match status" value="1"/>
</dbReference>
<evidence type="ECO:0000256" key="2">
    <source>
        <dbReference type="ARBA" id="ARBA00010670"/>
    </source>
</evidence>